<sequence>MFWKEGGELENSKSSSMTARDQLLDVPIGLLLEDSR</sequence>
<accession>A0A9Q0Q3L4</accession>
<gene>
    <name evidence="1" type="ORF">OIU79_012405</name>
</gene>
<comment type="caution">
    <text evidence="1">The sequence shown here is derived from an EMBL/GenBank/DDBJ whole genome shotgun (WGS) entry which is preliminary data.</text>
</comment>
<proteinExistence type="predicted"/>
<evidence type="ECO:0000313" key="2">
    <source>
        <dbReference type="Proteomes" id="UP001151532"/>
    </source>
</evidence>
<name>A0A9Q0Q3L4_SALPP</name>
<dbReference type="EMBL" id="JAPFFK010000017">
    <property type="protein sequence ID" value="KAJ6699134.1"/>
    <property type="molecule type" value="Genomic_DNA"/>
</dbReference>
<protein>
    <submittedName>
        <fullName evidence="1">Uncharacterized protein</fullName>
    </submittedName>
</protein>
<keyword evidence="2" id="KW-1185">Reference proteome</keyword>
<dbReference type="AlphaFoldDB" id="A0A9Q0Q3L4"/>
<reference evidence="1" key="2">
    <citation type="journal article" date="2023" name="Int. J. Mol. Sci.">
        <title>De Novo Assembly and Annotation of 11 Diverse Shrub Willow (Salix) Genomes Reveals Novel Gene Organization in Sex-Linked Regions.</title>
        <authorList>
            <person name="Hyden B."/>
            <person name="Feng K."/>
            <person name="Yates T.B."/>
            <person name="Jawdy S."/>
            <person name="Cereghino C."/>
            <person name="Smart L.B."/>
            <person name="Muchero W."/>
        </authorList>
    </citation>
    <scope>NUCLEOTIDE SEQUENCE</scope>
    <source>
        <tissue evidence="1">Shoot tip</tissue>
    </source>
</reference>
<reference evidence="1" key="1">
    <citation type="submission" date="2022-11" db="EMBL/GenBank/DDBJ databases">
        <authorList>
            <person name="Hyden B.L."/>
            <person name="Feng K."/>
            <person name="Yates T."/>
            <person name="Jawdy S."/>
            <person name="Smart L.B."/>
            <person name="Muchero W."/>
        </authorList>
    </citation>
    <scope>NUCLEOTIDE SEQUENCE</scope>
    <source>
        <tissue evidence="1">Shoot tip</tissue>
    </source>
</reference>
<dbReference type="Proteomes" id="UP001151532">
    <property type="component" value="Chromosome 6"/>
</dbReference>
<evidence type="ECO:0000313" key="1">
    <source>
        <dbReference type="EMBL" id="KAJ6699134.1"/>
    </source>
</evidence>
<organism evidence="1 2">
    <name type="scientific">Salix purpurea</name>
    <name type="common">Purple osier willow</name>
    <dbReference type="NCBI Taxonomy" id="77065"/>
    <lineage>
        <taxon>Eukaryota</taxon>
        <taxon>Viridiplantae</taxon>
        <taxon>Streptophyta</taxon>
        <taxon>Embryophyta</taxon>
        <taxon>Tracheophyta</taxon>
        <taxon>Spermatophyta</taxon>
        <taxon>Magnoliopsida</taxon>
        <taxon>eudicotyledons</taxon>
        <taxon>Gunneridae</taxon>
        <taxon>Pentapetalae</taxon>
        <taxon>rosids</taxon>
        <taxon>fabids</taxon>
        <taxon>Malpighiales</taxon>
        <taxon>Salicaceae</taxon>
        <taxon>Saliceae</taxon>
        <taxon>Salix</taxon>
    </lineage>
</organism>